<evidence type="ECO:0000313" key="2">
    <source>
        <dbReference type="EMBL" id="CAJ1970132.1"/>
    </source>
</evidence>
<evidence type="ECO:0000313" key="3">
    <source>
        <dbReference type="Proteomes" id="UP001295423"/>
    </source>
</evidence>
<dbReference type="EMBL" id="CAKOGP040002469">
    <property type="protein sequence ID" value="CAJ1970132.1"/>
    <property type="molecule type" value="Genomic_DNA"/>
</dbReference>
<dbReference type="Proteomes" id="UP001295423">
    <property type="component" value="Unassembled WGS sequence"/>
</dbReference>
<gene>
    <name evidence="2" type="ORF">CYCCA115_LOCUS24155</name>
</gene>
<sequence>MPSPLNLYFENLKQKHQLDDIVVIDDRSPSSPPASRARKGLKATKSDGSCRTAQPIDTDDTQSSTVKEQPHVDSAKPTISRSVHQIKKFVATTA</sequence>
<dbReference type="AlphaFoldDB" id="A0AAD2GD96"/>
<accession>A0AAD2GD96</accession>
<reference evidence="2" key="1">
    <citation type="submission" date="2023-08" db="EMBL/GenBank/DDBJ databases">
        <authorList>
            <person name="Audoor S."/>
            <person name="Bilcke G."/>
        </authorList>
    </citation>
    <scope>NUCLEOTIDE SEQUENCE</scope>
</reference>
<organism evidence="2 3">
    <name type="scientific">Cylindrotheca closterium</name>
    <dbReference type="NCBI Taxonomy" id="2856"/>
    <lineage>
        <taxon>Eukaryota</taxon>
        <taxon>Sar</taxon>
        <taxon>Stramenopiles</taxon>
        <taxon>Ochrophyta</taxon>
        <taxon>Bacillariophyta</taxon>
        <taxon>Bacillariophyceae</taxon>
        <taxon>Bacillariophycidae</taxon>
        <taxon>Bacillariales</taxon>
        <taxon>Bacillariaceae</taxon>
        <taxon>Cylindrotheca</taxon>
    </lineage>
</organism>
<feature type="region of interest" description="Disordered" evidence="1">
    <location>
        <begin position="25"/>
        <end position="80"/>
    </location>
</feature>
<name>A0AAD2GD96_9STRA</name>
<protein>
    <submittedName>
        <fullName evidence="2">Uncharacterized protein</fullName>
    </submittedName>
</protein>
<comment type="caution">
    <text evidence="2">The sequence shown here is derived from an EMBL/GenBank/DDBJ whole genome shotgun (WGS) entry which is preliminary data.</text>
</comment>
<proteinExistence type="predicted"/>
<keyword evidence="3" id="KW-1185">Reference proteome</keyword>
<evidence type="ECO:0000256" key="1">
    <source>
        <dbReference type="SAM" id="MobiDB-lite"/>
    </source>
</evidence>